<dbReference type="Pfam" id="PF17928">
    <property type="entry name" value="TetR_C_22"/>
    <property type="match status" value="1"/>
</dbReference>
<evidence type="ECO:0000313" key="7">
    <source>
        <dbReference type="EMBL" id="GAA2668315.1"/>
    </source>
</evidence>
<evidence type="ECO:0000313" key="8">
    <source>
        <dbReference type="Proteomes" id="UP001500994"/>
    </source>
</evidence>
<dbReference type="PRINTS" id="PR00455">
    <property type="entry name" value="HTHTETR"/>
</dbReference>
<dbReference type="PANTHER" id="PTHR30055:SF151">
    <property type="entry name" value="TRANSCRIPTIONAL REGULATORY PROTEIN"/>
    <property type="match status" value="1"/>
</dbReference>
<keyword evidence="1" id="KW-0805">Transcription regulation</keyword>
<proteinExistence type="predicted"/>
<feature type="DNA-binding region" description="H-T-H motif" evidence="4">
    <location>
        <begin position="106"/>
        <end position="125"/>
    </location>
</feature>
<dbReference type="Proteomes" id="UP001500994">
    <property type="component" value="Unassembled WGS sequence"/>
</dbReference>
<feature type="domain" description="HTH tetR-type" evidence="6">
    <location>
        <begin position="83"/>
        <end position="143"/>
    </location>
</feature>
<evidence type="ECO:0000256" key="2">
    <source>
        <dbReference type="ARBA" id="ARBA00023125"/>
    </source>
</evidence>
<reference evidence="7 8" key="1">
    <citation type="journal article" date="2019" name="Int. J. Syst. Evol. Microbiol.">
        <title>The Global Catalogue of Microorganisms (GCM) 10K type strain sequencing project: providing services to taxonomists for standard genome sequencing and annotation.</title>
        <authorList>
            <consortium name="The Broad Institute Genomics Platform"/>
            <consortium name="The Broad Institute Genome Sequencing Center for Infectious Disease"/>
            <person name="Wu L."/>
            <person name="Ma J."/>
        </authorList>
    </citation>
    <scope>NUCLEOTIDE SEQUENCE [LARGE SCALE GENOMIC DNA]</scope>
    <source>
        <strain evidence="7 8">JCM 16374</strain>
    </source>
</reference>
<keyword evidence="8" id="KW-1185">Reference proteome</keyword>
<protein>
    <recommendedName>
        <fullName evidence="6">HTH tetR-type domain-containing protein</fullName>
    </recommendedName>
</protein>
<dbReference type="SUPFAM" id="SSF46689">
    <property type="entry name" value="Homeodomain-like"/>
    <property type="match status" value="1"/>
</dbReference>
<dbReference type="PROSITE" id="PS50977">
    <property type="entry name" value="HTH_TETR_2"/>
    <property type="match status" value="1"/>
</dbReference>
<feature type="compositionally biased region" description="Pro residues" evidence="5">
    <location>
        <begin position="49"/>
        <end position="68"/>
    </location>
</feature>
<organism evidence="7 8">
    <name type="scientific">Streptomyces lunalinharesii</name>
    <dbReference type="NCBI Taxonomy" id="333384"/>
    <lineage>
        <taxon>Bacteria</taxon>
        <taxon>Bacillati</taxon>
        <taxon>Actinomycetota</taxon>
        <taxon>Actinomycetes</taxon>
        <taxon>Kitasatosporales</taxon>
        <taxon>Streptomycetaceae</taxon>
        <taxon>Streptomyces</taxon>
    </lineage>
</organism>
<evidence type="ECO:0000256" key="1">
    <source>
        <dbReference type="ARBA" id="ARBA00023015"/>
    </source>
</evidence>
<dbReference type="InterPro" id="IPR009057">
    <property type="entry name" value="Homeodomain-like_sf"/>
</dbReference>
<keyword evidence="3" id="KW-0804">Transcription</keyword>
<name>A0ABN3S554_9ACTN</name>
<accession>A0ABN3S554</accession>
<dbReference type="Pfam" id="PF00440">
    <property type="entry name" value="TetR_N"/>
    <property type="match status" value="1"/>
</dbReference>
<dbReference type="InterPro" id="IPR041674">
    <property type="entry name" value="TetR_C_22"/>
</dbReference>
<feature type="region of interest" description="Disordered" evidence="5">
    <location>
        <begin position="33"/>
        <end position="77"/>
    </location>
</feature>
<dbReference type="EMBL" id="BAAARK010000013">
    <property type="protein sequence ID" value="GAA2668315.1"/>
    <property type="molecule type" value="Genomic_DNA"/>
</dbReference>
<dbReference type="InterPro" id="IPR050109">
    <property type="entry name" value="HTH-type_TetR-like_transc_reg"/>
</dbReference>
<evidence type="ECO:0000256" key="3">
    <source>
        <dbReference type="ARBA" id="ARBA00023163"/>
    </source>
</evidence>
<evidence type="ECO:0000256" key="5">
    <source>
        <dbReference type="SAM" id="MobiDB-lite"/>
    </source>
</evidence>
<sequence>MRRGYVNDVAHLPIRAGPKVAGIPAAVAGSPRTVIPGPLAGQDDHVQPSTPPPASPPTPPPVEPPAAAAPPLLRRAPVQRRSAQRLARILDACAELLDETGYEELSTRAVAGRAGVPIGSVYRFFPNKRAMAEALARRNLDAYADRISARLTAPDQPAGWRAAMDVVIDEYLAMKRTLPGFALVEFTVPAPRESRQANYEVADRLLHLLAGRLGLDPADAPLRTAFLVGVETADALLQLAFRTDPAGDPAIVTETKELLRAYLARYLDAGGDGAGDGAGSGDGES</sequence>
<keyword evidence="2 4" id="KW-0238">DNA-binding</keyword>
<evidence type="ECO:0000256" key="4">
    <source>
        <dbReference type="PROSITE-ProRule" id="PRU00335"/>
    </source>
</evidence>
<dbReference type="PANTHER" id="PTHR30055">
    <property type="entry name" value="HTH-TYPE TRANSCRIPTIONAL REGULATOR RUTR"/>
    <property type="match status" value="1"/>
</dbReference>
<evidence type="ECO:0000259" key="6">
    <source>
        <dbReference type="PROSITE" id="PS50977"/>
    </source>
</evidence>
<gene>
    <name evidence="7" type="ORF">GCM10009864_42610</name>
</gene>
<dbReference type="InterPro" id="IPR001647">
    <property type="entry name" value="HTH_TetR"/>
</dbReference>
<dbReference type="Gene3D" id="1.10.357.10">
    <property type="entry name" value="Tetracycline Repressor, domain 2"/>
    <property type="match status" value="1"/>
</dbReference>
<comment type="caution">
    <text evidence="7">The sequence shown here is derived from an EMBL/GenBank/DDBJ whole genome shotgun (WGS) entry which is preliminary data.</text>
</comment>